<dbReference type="AlphaFoldDB" id="A0A8T2Z2V9"/>
<sequence length="263" mass="30126">MPVFNFSLKRNLDVHLENFFNSITVRNKYGAMAATATVIFASVYIGWAYAKRSCKKQKKKVRAVFTRSMSVGVLHGGKLALERVIDYHRARADEASLKSAEIELQDLLIEEHPDFVKLQSTVARLEMSGKEAVAVGILEKQLKSARKEGKSHVAYEIEMLLVEMHIYQGEFEKALACECLRHEEISDARRPLYKAIIYIMLEDSGKEAMNCWEKFMDIRIRFQSPSSHQSQLNEAVTNFNEFEKAVKLLRNDIQEAHGKQIKP</sequence>
<feature type="transmembrane region" description="Helical" evidence="1">
    <location>
        <begin position="29"/>
        <end position="50"/>
    </location>
</feature>
<keyword evidence="1" id="KW-0812">Transmembrane</keyword>
<dbReference type="EMBL" id="JACEGQ020000004">
    <property type="protein sequence ID" value="KAH8511651.1"/>
    <property type="molecule type" value="Genomic_DNA"/>
</dbReference>
<keyword evidence="3" id="KW-1185">Reference proteome</keyword>
<protein>
    <submittedName>
        <fullName evidence="2">Uncharacterized protein</fullName>
    </submittedName>
</protein>
<reference evidence="2" key="1">
    <citation type="journal article" date="2021" name="J. Hered.">
        <title>Genome Assembly of Salicaceae Populus deltoides (Eastern Cottonwood) I-69 Based on Nanopore Sequencing and Hi-C Technologies.</title>
        <authorList>
            <person name="Bai S."/>
            <person name="Wu H."/>
            <person name="Zhang J."/>
            <person name="Pan Z."/>
            <person name="Zhao W."/>
            <person name="Li Z."/>
            <person name="Tong C."/>
        </authorList>
    </citation>
    <scope>NUCLEOTIDE SEQUENCE</scope>
    <source>
        <tissue evidence="2">Leaf</tissue>
    </source>
</reference>
<accession>A0A8T2Z2V9</accession>
<keyword evidence="1" id="KW-0472">Membrane</keyword>
<dbReference type="Proteomes" id="UP000807159">
    <property type="component" value="Chromosome 4"/>
</dbReference>
<dbReference type="PANTHER" id="PTHR36350">
    <property type="entry name" value="TRANSMEMBRANE PROTEIN"/>
    <property type="match status" value="1"/>
</dbReference>
<evidence type="ECO:0000313" key="2">
    <source>
        <dbReference type="EMBL" id="KAH8511651.1"/>
    </source>
</evidence>
<organism evidence="2 3">
    <name type="scientific">Populus deltoides</name>
    <name type="common">Eastern poplar</name>
    <name type="synonym">Eastern cottonwood</name>
    <dbReference type="NCBI Taxonomy" id="3696"/>
    <lineage>
        <taxon>Eukaryota</taxon>
        <taxon>Viridiplantae</taxon>
        <taxon>Streptophyta</taxon>
        <taxon>Embryophyta</taxon>
        <taxon>Tracheophyta</taxon>
        <taxon>Spermatophyta</taxon>
        <taxon>Magnoliopsida</taxon>
        <taxon>eudicotyledons</taxon>
        <taxon>Gunneridae</taxon>
        <taxon>Pentapetalae</taxon>
        <taxon>rosids</taxon>
        <taxon>fabids</taxon>
        <taxon>Malpighiales</taxon>
        <taxon>Salicaceae</taxon>
        <taxon>Saliceae</taxon>
        <taxon>Populus</taxon>
    </lineage>
</organism>
<evidence type="ECO:0000256" key="1">
    <source>
        <dbReference type="SAM" id="Phobius"/>
    </source>
</evidence>
<dbReference type="PANTHER" id="PTHR36350:SF3">
    <property type="entry name" value="TRANSMEMBRANE PROTEIN"/>
    <property type="match status" value="1"/>
</dbReference>
<proteinExistence type="predicted"/>
<evidence type="ECO:0000313" key="3">
    <source>
        <dbReference type="Proteomes" id="UP000807159"/>
    </source>
</evidence>
<gene>
    <name evidence="2" type="ORF">H0E87_008994</name>
</gene>
<keyword evidence="1" id="KW-1133">Transmembrane helix</keyword>
<comment type="caution">
    <text evidence="2">The sequence shown here is derived from an EMBL/GenBank/DDBJ whole genome shotgun (WGS) entry which is preliminary data.</text>
</comment>
<name>A0A8T2Z2V9_POPDE</name>